<dbReference type="InterPro" id="IPR011330">
    <property type="entry name" value="Glyco_hydro/deAcase_b/a-brl"/>
</dbReference>
<protein>
    <recommendedName>
        <fullName evidence="3">Chitooligosaccharide deacetylase</fullName>
    </recommendedName>
    <alternativeName>
        <fullName evidence="5">Nodulation protein B</fullName>
    </alternativeName>
</protein>
<dbReference type="InterPro" id="IPR051398">
    <property type="entry name" value="Polysacch_Deacetylase"/>
</dbReference>
<evidence type="ECO:0000313" key="7">
    <source>
        <dbReference type="EMBL" id="MBB4063611.1"/>
    </source>
</evidence>
<dbReference type="RefSeq" id="WP_183364790.1">
    <property type="nucleotide sequence ID" value="NZ_JACIEZ010000001.1"/>
</dbReference>
<dbReference type="EMBL" id="JACIEZ010000001">
    <property type="protein sequence ID" value="MBB4063611.1"/>
    <property type="molecule type" value="Genomic_DNA"/>
</dbReference>
<comment type="function">
    <text evidence="1">Is involved in generating a small heat-stable compound (Nod), an acylated oligomer of N-acetylglucosamine, that stimulates mitosis in various plant protoplasts.</text>
</comment>
<dbReference type="PANTHER" id="PTHR34216:SF7">
    <property type="entry name" value="POLY-BETA-1,6-N-ACETYL-D-GLUCOSAMINE N-DEACETYLASE"/>
    <property type="match status" value="1"/>
</dbReference>
<keyword evidence="4" id="KW-0732">Signal</keyword>
<organism evidence="7 8">
    <name type="scientific">Gellertiella hungarica</name>
    <dbReference type="NCBI Taxonomy" id="1572859"/>
    <lineage>
        <taxon>Bacteria</taxon>
        <taxon>Pseudomonadati</taxon>
        <taxon>Pseudomonadota</taxon>
        <taxon>Alphaproteobacteria</taxon>
        <taxon>Hyphomicrobiales</taxon>
        <taxon>Rhizobiaceae</taxon>
        <taxon>Gellertiella</taxon>
    </lineage>
</organism>
<evidence type="ECO:0000256" key="4">
    <source>
        <dbReference type="ARBA" id="ARBA00022729"/>
    </source>
</evidence>
<dbReference type="GO" id="GO:0016810">
    <property type="term" value="F:hydrolase activity, acting on carbon-nitrogen (but not peptide) bonds"/>
    <property type="evidence" value="ECO:0007669"/>
    <property type="project" value="InterPro"/>
</dbReference>
<dbReference type="Pfam" id="PF01522">
    <property type="entry name" value="Polysacc_deac_1"/>
    <property type="match status" value="1"/>
</dbReference>
<name>A0A7W6J2K4_9HYPH</name>
<gene>
    <name evidence="7" type="ORF">GGR23_000772</name>
</gene>
<evidence type="ECO:0000256" key="1">
    <source>
        <dbReference type="ARBA" id="ARBA00003236"/>
    </source>
</evidence>
<evidence type="ECO:0000259" key="6">
    <source>
        <dbReference type="PROSITE" id="PS51677"/>
    </source>
</evidence>
<comment type="similarity">
    <text evidence="2">Belongs to the polysaccharide deacetylase family.</text>
</comment>
<evidence type="ECO:0000256" key="2">
    <source>
        <dbReference type="ARBA" id="ARBA00010973"/>
    </source>
</evidence>
<dbReference type="PROSITE" id="PS51677">
    <property type="entry name" value="NODB"/>
    <property type="match status" value="1"/>
</dbReference>
<accession>A0A7W6J2K4</accession>
<comment type="caution">
    <text evidence="7">The sequence shown here is derived from an EMBL/GenBank/DDBJ whole genome shotgun (WGS) entry which is preliminary data.</text>
</comment>
<evidence type="ECO:0000313" key="8">
    <source>
        <dbReference type="Proteomes" id="UP000528286"/>
    </source>
</evidence>
<dbReference type="AlphaFoldDB" id="A0A7W6J2K4"/>
<dbReference type="Proteomes" id="UP000528286">
    <property type="component" value="Unassembled WGS sequence"/>
</dbReference>
<feature type="domain" description="NodB homology" evidence="6">
    <location>
        <begin position="94"/>
        <end position="344"/>
    </location>
</feature>
<proteinExistence type="inferred from homology"/>
<sequence length="344" mass="37684">MKNLLKQAAIIGGLEAISALRLGKLMPAAAGRGLIFTLHHVRPRTPQAFEPNGHLEVTPEFLQAVVEECLAAGLTPIALEDLPHRLADPGDRRRFVAFTLDDGYRNNRVHAAPIFRRHAIPYTIFVTPGFVDRKVTLWWETAGALLNRVDRLEIDLGKGRERLPAESHAQKVDAFNRLCAAVNGGDQTRVTERLDEAALRAGVDPTGIVDREVMTETELRELAEQDPLVRYGGHTLTHPVLSRVPEAQLSHEIEASMEMAGRYGGRKATCLAYPYGTACSVGTREFDAATKAGVSLAVTTRPGVLTAETMKRPTAVSRVSLNGLYQKRRYVGALISGIPFRLKG</sequence>
<dbReference type="PANTHER" id="PTHR34216">
    <property type="match status" value="1"/>
</dbReference>
<dbReference type="SUPFAM" id="SSF88713">
    <property type="entry name" value="Glycoside hydrolase/deacetylase"/>
    <property type="match status" value="1"/>
</dbReference>
<dbReference type="GO" id="GO:0005975">
    <property type="term" value="P:carbohydrate metabolic process"/>
    <property type="evidence" value="ECO:0007669"/>
    <property type="project" value="InterPro"/>
</dbReference>
<dbReference type="InterPro" id="IPR002509">
    <property type="entry name" value="NODB_dom"/>
</dbReference>
<reference evidence="7 8" key="1">
    <citation type="submission" date="2020-08" db="EMBL/GenBank/DDBJ databases">
        <title>Genomic Encyclopedia of Type Strains, Phase IV (KMG-IV): sequencing the most valuable type-strain genomes for metagenomic binning, comparative biology and taxonomic classification.</title>
        <authorList>
            <person name="Goeker M."/>
        </authorList>
    </citation>
    <scope>NUCLEOTIDE SEQUENCE [LARGE SCALE GENOMIC DNA]</scope>
    <source>
        <strain evidence="7 8">DSM 29853</strain>
    </source>
</reference>
<evidence type="ECO:0000256" key="3">
    <source>
        <dbReference type="ARBA" id="ARBA00020071"/>
    </source>
</evidence>
<dbReference type="Gene3D" id="3.20.20.370">
    <property type="entry name" value="Glycoside hydrolase/deacetylase"/>
    <property type="match status" value="1"/>
</dbReference>
<evidence type="ECO:0000256" key="5">
    <source>
        <dbReference type="ARBA" id="ARBA00032976"/>
    </source>
</evidence>
<keyword evidence="8" id="KW-1185">Reference proteome</keyword>